<evidence type="ECO:0000256" key="5">
    <source>
        <dbReference type="ARBA" id="ARBA00038109"/>
    </source>
</evidence>
<organism evidence="8 9">
    <name type="scientific">Candida glabrata</name>
    <name type="common">Yeast</name>
    <name type="synonym">Torulopsis glabrata</name>
    <dbReference type="NCBI Taxonomy" id="5478"/>
    <lineage>
        <taxon>Eukaryota</taxon>
        <taxon>Fungi</taxon>
        <taxon>Dikarya</taxon>
        <taxon>Ascomycota</taxon>
        <taxon>Saccharomycotina</taxon>
        <taxon>Saccharomycetes</taxon>
        <taxon>Saccharomycetales</taxon>
        <taxon>Saccharomycetaceae</taxon>
        <taxon>Nakaseomyces</taxon>
    </lineage>
</organism>
<evidence type="ECO:0000256" key="3">
    <source>
        <dbReference type="ARBA" id="ARBA00022989"/>
    </source>
</evidence>
<feature type="transmembrane region" description="Helical" evidence="7">
    <location>
        <begin position="97"/>
        <end position="122"/>
    </location>
</feature>
<dbReference type="PANTHER" id="PTHR35779">
    <property type="entry name" value="PH-RESPONSE REGULATOR PROTEIN PALH/RIM21"/>
    <property type="match status" value="1"/>
</dbReference>
<dbReference type="VEuPathDB" id="FungiDB:CAGL0M03663g"/>
<feature type="transmembrane region" description="Helical" evidence="7">
    <location>
        <begin position="214"/>
        <end position="233"/>
    </location>
</feature>
<comment type="similarity">
    <text evidence="5">Belongs to the palH/RIM21 family.</text>
</comment>
<sequence>MAVSIYDSLRTPGPKHYKYKICDGIDLGDGLVIDPLNLDSLVVYAKNVKWSSFCDYGVPLYLAADTMDTPYEYPPIIMNDWRWFIFNDHYFGKYWGYGLYTILMVYSTIFVITVALTVLSFLTVNKGPYKITSLLLKLSSVLASTSIIYFLTSALSTISRQQEHYGVANGNVFGTLLNSNLVIATLNLLSMFFYKLCQVSIVARLFERKLEWRIVVFVGGIMSIVSFIISAIVSYTDRVGIRNDNLVTLSPFGLLFDIALETCFAFIIVTNVWGTRKTWVSHLQMWYLALLTIAIVLLSPAMFLADVGTGLLSAYAATVSPLLYTMSTFVAWEWLERIHILKKAAQVKSLLGQKIYEDEQEGYNFAYYSVNNESNLDTNSDSHISLYNDMFRNSEQFSNVGSNLSSKESSSLPAQMNSTGISFPTAVNQVEFQKRKSFLDHLTNFTYSRPYKIYKKSKSIIQLRKRNSETVKNERSNEELSIEKVRRRLGLTNERREYVYNTKDIVFASDDDTESECESNNILNESIDSHFPENGAGSV</sequence>
<protein>
    <recommendedName>
        <fullName evidence="6">pH-response regulator protein palH/RIM21</fullName>
    </recommendedName>
</protein>
<dbReference type="PhylomeDB" id="A0A0W0CXU4"/>
<comment type="caution">
    <text evidence="8">The sequence shown here is derived from an EMBL/GenBank/DDBJ whole genome shotgun (WGS) entry which is preliminary data.</text>
</comment>
<feature type="transmembrane region" description="Helical" evidence="7">
    <location>
        <begin position="311"/>
        <end position="335"/>
    </location>
</feature>
<dbReference type="VEuPathDB" id="FungiDB:GWK60_M03575"/>
<dbReference type="GO" id="GO:0005886">
    <property type="term" value="C:plasma membrane"/>
    <property type="evidence" value="ECO:0007669"/>
    <property type="project" value="TreeGrafter"/>
</dbReference>
<gene>
    <name evidence="8" type="ORF">AO440_004013</name>
</gene>
<dbReference type="EMBL" id="LLZZ01000106">
    <property type="protein sequence ID" value="KTB08092.1"/>
    <property type="molecule type" value="Genomic_DNA"/>
</dbReference>
<feature type="transmembrane region" description="Helical" evidence="7">
    <location>
        <begin position="253"/>
        <end position="273"/>
    </location>
</feature>
<keyword evidence="4 7" id="KW-0472">Membrane</keyword>
<name>A0A0W0CXU4_CANGB</name>
<evidence type="ECO:0000256" key="2">
    <source>
        <dbReference type="ARBA" id="ARBA00022692"/>
    </source>
</evidence>
<evidence type="ECO:0000313" key="8">
    <source>
        <dbReference type="EMBL" id="KTB08092.1"/>
    </source>
</evidence>
<dbReference type="PANTHER" id="PTHR35779:SF1">
    <property type="entry name" value="PH-RESPONSE REGULATOR PROTEIN PALH_RIM21"/>
    <property type="match status" value="1"/>
</dbReference>
<evidence type="ECO:0000313" key="9">
    <source>
        <dbReference type="Proteomes" id="UP000054886"/>
    </source>
</evidence>
<proteinExistence type="inferred from homology"/>
<dbReference type="GO" id="GO:0071467">
    <property type="term" value="P:cellular response to pH"/>
    <property type="evidence" value="ECO:0007669"/>
    <property type="project" value="TreeGrafter"/>
</dbReference>
<evidence type="ECO:0000256" key="7">
    <source>
        <dbReference type="SAM" id="Phobius"/>
    </source>
</evidence>
<keyword evidence="3 7" id="KW-1133">Transmembrane helix</keyword>
<dbReference type="VEuPathDB" id="FungiDB:B1J91_M03663g"/>
<dbReference type="OMA" id="CVVIPWE"/>
<dbReference type="AlphaFoldDB" id="A0A0W0CXU4"/>
<evidence type="ECO:0000256" key="4">
    <source>
        <dbReference type="ARBA" id="ARBA00023136"/>
    </source>
</evidence>
<feature type="transmembrane region" description="Helical" evidence="7">
    <location>
        <begin position="134"/>
        <end position="152"/>
    </location>
</feature>
<feature type="transmembrane region" description="Helical" evidence="7">
    <location>
        <begin position="172"/>
        <end position="194"/>
    </location>
</feature>
<dbReference type="Proteomes" id="UP000054886">
    <property type="component" value="Unassembled WGS sequence"/>
</dbReference>
<evidence type="ECO:0000256" key="6">
    <source>
        <dbReference type="ARBA" id="ARBA00040155"/>
    </source>
</evidence>
<feature type="transmembrane region" description="Helical" evidence="7">
    <location>
        <begin position="285"/>
        <end position="305"/>
    </location>
</feature>
<evidence type="ECO:0000256" key="1">
    <source>
        <dbReference type="ARBA" id="ARBA00004141"/>
    </source>
</evidence>
<dbReference type="InterPro" id="IPR014844">
    <property type="entry name" value="PalH"/>
</dbReference>
<reference evidence="8 9" key="1">
    <citation type="submission" date="2015-10" db="EMBL/GenBank/DDBJ databases">
        <title>Draft genomes sequences of Candida glabrata isolates 1A, 1B, 2A, 2B, 3A and 3B.</title>
        <authorList>
            <person name="Haavelsrud O.E."/>
            <person name="Gaustad P."/>
        </authorList>
    </citation>
    <scope>NUCLEOTIDE SEQUENCE [LARGE SCALE GENOMIC DNA]</scope>
    <source>
        <strain evidence="8">910700640</strain>
    </source>
</reference>
<dbReference type="VEuPathDB" id="FungiDB:GVI51_M03575"/>
<accession>A0A0W0CXU4</accession>
<dbReference type="Pfam" id="PF08733">
    <property type="entry name" value="PalH"/>
    <property type="match status" value="1"/>
</dbReference>
<comment type="subcellular location">
    <subcellularLocation>
        <location evidence="1">Membrane</location>
        <topology evidence="1">Multi-pass membrane protein</topology>
    </subcellularLocation>
</comment>
<keyword evidence="2 7" id="KW-0812">Transmembrane</keyword>